<sequence>MPSEDDSLIREMVDTIVREANPDTVILFGSRARGDARPGSDVDLLIVEPEPFSPQRSRRQETARLYLALRKLGIAKDLLLYSRDEFEQLKESPHHIVGRAQREGKVLHARA</sequence>
<evidence type="ECO:0000313" key="3">
    <source>
        <dbReference type="Proteomes" id="UP000020218"/>
    </source>
</evidence>
<protein>
    <submittedName>
        <fullName evidence="2">Nucleotidyltransferase</fullName>
    </submittedName>
</protein>
<dbReference type="Pfam" id="PF01909">
    <property type="entry name" value="NTP_transf_2"/>
    <property type="match status" value="1"/>
</dbReference>
<dbReference type="AlphaFoldDB" id="A0A011NLW1"/>
<dbReference type="InterPro" id="IPR043519">
    <property type="entry name" value="NT_sf"/>
</dbReference>
<evidence type="ECO:0000259" key="1">
    <source>
        <dbReference type="Pfam" id="PF01909"/>
    </source>
</evidence>
<accession>A0A011NLW1</accession>
<dbReference type="SUPFAM" id="SSF81301">
    <property type="entry name" value="Nucleotidyltransferase"/>
    <property type="match status" value="1"/>
</dbReference>
<dbReference type="GO" id="GO:0016779">
    <property type="term" value="F:nucleotidyltransferase activity"/>
    <property type="evidence" value="ECO:0007669"/>
    <property type="project" value="InterPro"/>
</dbReference>
<dbReference type="PATRIC" id="fig|1454001.3.peg.3044"/>
<dbReference type="InterPro" id="IPR002934">
    <property type="entry name" value="Polymerase_NTP_transf_dom"/>
</dbReference>
<gene>
    <name evidence="2" type="ORF">AW08_02996</name>
</gene>
<dbReference type="EMBL" id="JFAX01000020">
    <property type="protein sequence ID" value="EXI65627.1"/>
    <property type="molecule type" value="Genomic_DNA"/>
</dbReference>
<feature type="domain" description="Polymerase nucleotidyl transferase" evidence="1">
    <location>
        <begin position="16"/>
        <end position="86"/>
    </location>
</feature>
<reference evidence="2" key="1">
    <citation type="submission" date="2014-02" db="EMBL/GenBank/DDBJ databases">
        <title>Expanding our view of genomic diversity in Candidatus Accumulibacter clades.</title>
        <authorList>
            <person name="Skennerton C.T."/>
            <person name="Barr J.J."/>
            <person name="Slater F.R."/>
            <person name="Bond P.L."/>
            <person name="Tyson G.W."/>
        </authorList>
    </citation>
    <scope>NUCLEOTIDE SEQUENCE [LARGE SCALE GENOMIC DNA]</scope>
</reference>
<dbReference type="PANTHER" id="PTHR43449:SF3">
    <property type="entry name" value="POLYMERASE NUCLEOTIDYL TRANSFERASE DOMAIN-CONTAINING PROTEIN"/>
    <property type="match status" value="1"/>
</dbReference>
<proteinExistence type="predicted"/>
<evidence type="ECO:0000313" key="2">
    <source>
        <dbReference type="EMBL" id="EXI65627.1"/>
    </source>
</evidence>
<dbReference type="Gene3D" id="3.30.460.10">
    <property type="entry name" value="Beta Polymerase, domain 2"/>
    <property type="match status" value="1"/>
</dbReference>
<name>A0A011NLW1_9PROT</name>
<keyword evidence="3" id="KW-1185">Reference proteome</keyword>
<comment type="caution">
    <text evidence="2">The sequence shown here is derived from an EMBL/GenBank/DDBJ whole genome shotgun (WGS) entry which is preliminary data.</text>
</comment>
<dbReference type="PANTHER" id="PTHR43449">
    <property type="entry name" value="NUCLEOTIDYLTRANSFERASE"/>
    <property type="match status" value="1"/>
</dbReference>
<dbReference type="Proteomes" id="UP000020218">
    <property type="component" value="Unassembled WGS sequence"/>
</dbReference>
<dbReference type="STRING" id="1454001.AW08_02996"/>
<dbReference type="CDD" id="cd05403">
    <property type="entry name" value="NT_KNTase_like"/>
    <property type="match status" value="1"/>
</dbReference>
<organism evidence="2 3">
    <name type="scientific">Candidatus Accumulibacter adjunctus</name>
    <dbReference type="NCBI Taxonomy" id="1454001"/>
    <lineage>
        <taxon>Bacteria</taxon>
        <taxon>Pseudomonadati</taxon>
        <taxon>Pseudomonadota</taxon>
        <taxon>Betaproteobacteria</taxon>
        <taxon>Candidatus Accumulibacter</taxon>
    </lineage>
</organism>